<comment type="similarity">
    <text evidence="2 8">Belongs to the ARF family.</text>
</comment>
<evidence type="ECO:0000256" key="4">
    <source>
        <dbReference type="ARBA" id="ARBA00023125"/>
    </source>
</evidence>
<reference evidence="12" key="1">
    <citation type="journal article" date="2017" name="Nature">
        <title>The sunflower genome provides insights into oil metabolism, flowering and Asterid evolution.</title>
        <authorList>
            <person name="Badouin H."/>
            <person name="Gouzy J."/>
            <person name="Grassa C.J."/>
            <person name="Murat F."/>
            <person name="Staton S.E."/>
            <person name="Cottret L."/>
            <person name="Lelandais-Briere C."/>
            <person name="Owens G.L."/>
            <person name="Carrere S."/>
            <person name="Mayjonade B."/>
            <person name="Legrand L."/>
            <person name="Gill N."/>
            <person name="Kane N.C."/>
            <person name="Bowers J.E."/>
            <person name="Hubner S."/>
            <person name="Bellec A."/>
            <person name="Berard A."/>
            <person name="Berges H."/>
            <person name="Blanchet N."/>
            <person name="Boniface M.C."/>
            <person name="Brunel D."/>
            <person name="Catrice O."/>
            <person name="Chaidir N."/>
            <person name="Claudel C."/>
            <person name="Donnadieu C."/>
            <person name="Faraut T."/>
            <person name="Fievet G."/>
            <person name="Helmstetter N."/>
            <person name="King M."/>
            <person name="Knapp S.J."/>
            <person name="Lai Z."/>
            <person name="Le Paslier M.C."/>
            <person name="Lippi Y."/>
            <person name="Lorenzon L."/>
            <person name="Mandel J.R."/>
            <person name="Marage G."/>
            <person name="Marchand G."/>
            <person name="Marquand E."/>
            <person name="Bret-Mestries E."/>
            <person name="Morien E."/>
            <person name="Nambeesan S."/>
            <person name="Nguyen T."/>
            <person name="Pegot-Espagnet P."/>
            <person name="Pouilly N."/>
            <person name="Raftis F."/>
            <person name="Sallet E."/>
            <person name="Schiex T."/>
            <person name="Thomas J."/>
            <person name="Vandecasteele C."/>
            <person name="Vares D."/>
            <person name="Vear F."/>
            <person name="Vautrin S."/>
            <person name="Crespi M."/>
            <person name="Mangin B."/>
            <person name="Burke J.M."/>
            <person name="Salse J."/>
            <person name="Munos S."/>
            <person name="Vincourt P."/>
            <person name="Rieseberg L.H."/>
            <person name="Langlade N.B."/>
        </authorList>
    </citation>
    <scope>NUCLEOTIDE SEQUENCE [LARGE SCALE GENOMIC DNA]</scope>
    <source>
        <strain evidence="12">cv. SF193</strain>
    </source>
</reference>
<dbReference type="CDD" id="cd10017">
    <property type="entry name" value="B3_DNA"/>
    <property type="match status" value="1"/>
</dbReference>
<dbReference type="Gene3D" id="2.40.330.10">
    <property type="entry name" value="DNA-binding pseudobarrel domain"/>
    <property type="match status" value="1"/>
</dbReference>
<evidence type="ECO:0000256" key="1">
    <source>
        <dbReference type="ARBA" id="ARBA00004123"/>
    </source>
</evidence>
<dbReference type="GO" id="GO:0006355">
    <property type="term" value="P:regulation of DNA-templated transcription"/>
    <property type="evidence" value="ECO:0000318"/>
    <property type="project" value="GO_Central"/>
</dbReference>
<dbReference type="Pfam" id="PF06507">
    <property type="entry name" value="ARF_AD"/>
    <property type="match status" value="1"/>
</dbReference>
<dbReference type="GO" id="GO:0005634">
    <property type="term" value="C:nucleus"/>
    <property type="evidence" value="ECO:0000318"/>
    <property type="project" value="GO_Central"/>
</dbReference>
<dbReference type="EMBL" id="CM007891">
    <property type="protein sequence ID" value="OTG33750.1"/>
    <property type="molecule type" value="Genomic_DNA"/>
</dbReference>
<dbReference type="Gene3D" id="2.30.30.1040">
    <property type="match status" value="1"/>
</dbReference>
<proteinExistence type="inferred from homology"/>
<dbReference type="GO" id="GO:0009734">
    <property type="term" value="P:auxin-activated signaling pathway"/>
    <property type="evidence" value="ECO:0007669"/>
    <property type="project" value="UniProtKB-KW"/>
</dbReference>
<evidence type="ECO:0000256" key="7">
    <source>
        <dbReference type="ARBA" id="ARBA00023294"/>
    </source>
</evidence>
<comment type="function">
    <text evidence="8">Auxin response factors (ARFs) are transcriptional factors that bind specifically to the DNA sequence 5'-TGTCTC-3' found in the auxin-responsive promoter elements (AuxREs).</text>
</comment>
<dbReference type="Pfam" id="PF02362">
    <property type="entry name" value="B3"/>
    <property type="match status" value="1"/>
</dbReference>
<feature type="compositionally biased region" description="Polar residues" evidence="9">
    <location>
        <begin position="408"/>
        <end position="421"/>
    </location>
</feature>
<name>A0A251VDS3_HELAN</name>
<dbReference type="InterPro" id="IPR010525">
    <property type="entry name" value="ARF_dom"/>
</dbReference>
<dbReference type="PROSITE" id="PS50863">
    <property type="entry name" value="B3"/>
    <property type="match status" value="1"/>
</dbReference>
<comment type="subcellular location">
    <subcellularLocation>
        <location evidence="1 8">Nucleus</location>
    </subcellularLocation>
</comment>
<dbReference type="AlphaFoldDB" id="A0A251VDS3"/>
<dbReference type="Proteomes" id="UP000215914">
    <property type="component" value="Chromosome 2"/>
</dbReference>
<evidence type="ECO:0000313" key="11">
    <source>
        <dbReference type="EMBL" id="OTG33750.1"/>
    </source>
</evidence>
<evidence type="ECO:0000313" key="12">
    <source>
        <dbReference type="Proteomes" id="UP000215914"/>
    </source>
</evidence>
<comment type="subunit">
    <text evidence="8">Homodimers and heterodimers.</text>
</comment>
<accession>A0A251VDS3</accession>
<evidence type="ECO:0000256" key="8">
    <source>
        <dbReference type="RuleBase" id="RU004561"/>
    </source>
</evidence>
<feature type="region of interest" description="Disordered" evidence="9">
    <location>
        <begin position="407"/>
        <end position="442"/>
    </location>
</feature>
<dbReference type="InterPro" id="IPR003340">
    <property type="entry name" value="B3_DNA-bd"/>
</dbReference>
<evidence type="ECO:0000256" key="2">
    <source>
        <dbReference type="ARBA" id="ARBA00007853"/>
    </source>
</evidence>
<organism evidence="11 12">
    <name type="scientific">Helianthus annuus</name>
    <name type="common">Common sunflower</name>
    <dbReference type="NCBI Taxonomy" id="4232"/>
    <lineage>
        <taxon>Eukaryota</taxon>
        <taxon>Viridiplantae</taxon>
        <taxon>Streptophyta</taxon>
        <taxon>Embryophyta</taxon>
        <taxon>Tracheophyta</taxon>
        <taxon>Spermatophyta</taxon>
        <taxon>Magnoliopsida</taxon>
        <taxon>eudicotyledons</taxon>
        <taxon>Gunneridae</taxon>
        <taxon>Pentapetalae</taxon>
        <taxon>asterids</taxon>
        <taxon>campanulids</taxon>
        <taxon>Asterales</taxon>
        <taxon>Asteraceae</taxon>
        <taxon>Asteroideae</taxon>
        <taxon>Heliantheae alliance</taxon>
        <taxon>Heliantheae</taxon>
        <taxon>Helianthus</taxon>
    </lineage>
</organism>
<gene>
    <name evidence="11" type="ORF">HannXRQ_Chr02g0038081</name>
</gene>
<evidence type="ECO:0000256" key="6">
    <source>
        <dbReference type="ARBA" id="ARBA00023242"/>
    </source>
</evidence>
<keyword evidence="4 8" id="KW-0238">DNA-binding</keyword>
<protein>
    <recommendedName>
        <fullName evidence="8">Auxin response factor</fullName>
    </recommendedName>
</protein>
<dbReference type="InterPro" id="IPR044835">
    <property type="entry name" value="ARF_plant"/>
</dbReference>
<dbReference type="SUPFAM" id="SSF101936">
    <property type="entry name" value="DNA-binding pseudobarrel domain"/>
    <property type="match status" value="1"/>
</dbReference>
<dbReference type="GO" id="GO:0000976">
    <property type="term" value="F:transcription cis-regulatory region binding"/>
    <property type="evidence" value="ECO:0000318"/>
    <property type="project" value="GO_Central"/>
</dbReference>
<evidence type="ECO:0000256" key="5">
    <source>
        <dbReference type="ARBA" id="ARBA00023163"/>
    </source>
</evidence>
<keyword evidence="7 8" id="KW-0927">Auxin signaling pathway</keyword>
<dbReference type="InterPro" id="IPR015300">
    <property type="entry name" value="DNA-bd_pseudobarrel_sf"/>
</dbReference>
<keyword evidence="3 8" id="KW-0805">Transcription regulation</keyword>
<dbReference type="InParanoid" id="A0A251VDS3"/>
<sequence>MLIRRRVSDDLHGLAIWLFHRDGRPKRNLSTSECEKACGLRVFIRSAVCNYLRAQLWHECAGLTVKIPCPGDRVFYFPQGHLKQVEEITTQDGLDHIPIHGLPSKILCKVVDAQLKAHSKTDEVYAKITLLPYFEHEGPNFFRTVPLNIPSRSFRKILTPTDVSKVGACGLPARDVERTFRPLDMSQDPASQDIVAKDLHGSTWHFKHTCRRRQKRHTLVKGWGNFVRQKKLHAGDACIFLRWQTETYVGICRAVRLHRPPRATMQHRVLSDAYLSINAGTPFTVYYYPWTSASPFVVAYDEVVESLQVNYSRGMCFEVQFDDEKPHHVLKTFTGIIISKEDVDPVKWPQSEWQCLRVTWDPRACGDGLPERVCPWHIRCLGLAAPHQQSLVSVYQEGFMPNIRHLPFSTTNGQGNGNRTLTLPDINAPSSSSQEQPRDKKDGRRVKLFGVYIG</sequence>
<keyword evidence="5 8" id="KW-0804">Transcription</keyword>
<keyword evidence="6 8" id="KW-0539">Nucleus</keyword>
<dbReference type="SMART" id="SM01019">
    <property type="entry name" value="B3"/>
    <property type="match status" value="1"/>
</dbReference>
<evidence type="ECO:0000256" key="9">
    <source>
        <dbReference type="SAM" id="MobiDB-lite"/>
    </source>
</evidence>
<dbReference type="PANTHER" id="PTHR31384:SF175">
    <property type="entry name" value="AUXIN RESPONSE FACTOR"/>
    <property type="match status" value="1"/>
</dbReference>
<dbReference type="PANTHER" id="PTHR31384">
    <property type="entry name" value="AUXIN RESPONSE FACTOR 4-RELATED"/>
    <property type="match status" value="1"/>
</dbReference>
<evidence type="ECO:0000259" key="10">
    <source>
        <dbReference type="PROSITE" id="PS50863"/>
    </source>
</evidence>
<feature type="domain" description="TF-B3" evidence="10">
    <location>
        <begin position="154"/>
        <end position="255"/>
    </location>
</feature>
<keyword evidence="12" id="KW-1185">Reference proteome</keyword>
<evidence type="ECO:0000256" key="3">
    <source>
        <dbReference type="ARBA" id="ARBA00023015"/>
    </source>
</evidence>